<sequence length="95" mass="10320">MLKSLWARLTGGTGGPAAESASDPVEYKGYRIIATPFAEGGQYQTAGVIEKDFGGETKQHRFIRAEKHGSRGEAESFSITKGQQIVDQQGDRVFD</sequence>
<feature type="region of interest" description="Disordered" evidence="1">
    <location>
        <begin position="1"/>
        <end position="22"/>
    </location>
</feature>
<organism evidence="2 3">
    <name type="scientific">Alsobacter ponti</name>
    <dbReference type="NCBI Taxonomy" id="2962936"/>
    <lineage>
        <taxon>Bacteria</taxon>
        <taxon>Pseudomonadati</taxon>
        <taxon>Pseudomonadota</taxon>
        <taxon>Alphaproteobacteria</taxon>
        <taxon>Hyphomicrobiales</taxon>
        <taxon>Alsobacteraceae</taxon>
        <taxon>Alsobacter</taxon>
    </lineage>
</organism>
<dbReference type="RefSeq" id="WP_254742440.1">
    <property type="nucleotide sequence ID" value="NZ_JANCLU010000010.1"/>
</dbReference>
<dbReference type="EMBL" id="JANCLU010000010">
    <property type="protein sequence ID" value="MCP8939276.1"/>
    <property type="molecule type" value="Genomic_DNA"/>
</dbReference>
<dbReference type="InterPro" id="IPR018772">
    <property type="entry name" value="Transcription_activator_HlyU"/>
</dbReference>
<name>A0ABT1LEC4_9HYPH</name>
<feature type="compositionally biased region" description="Polar residues" evidence="1">
    <location>
        <begin position="77"/>
        <end position="87"/>
    </location>
</feature>
<feature type="region of interest" description="Disordered" evidence="1">
    <location>
        <begin position="67"/>
        <end position="95"/>
    </location>
</feature>
<proteinExistence type="predicted"/>
<keyword evidence="3" id="KW-1185">Reference proteome</keyword>
<evidence type="ECO:0000256" key="1">
    <source>
        <dbReference type="SAM" id="MobiDB-lite"/>
    </source>
</evidence>
<dbReference type="Proteomes" id="UP001205890">
    <property type="component" value="Unassembled WGS sequence"/>
</dbReference>
<dbReference type="Pfam" id="PF10115">
    <property type="entry name" value="HlyU"/>
    <property type="match status" value="1"/>
</dbReference>
<gene>
    <name evidence="2" type="ORF">NK718_12170</name>
</gene>
<reference evidence="2 3" key="1">
    <citation type="submission" date="2022-07" db="EMBL/GenBank/DDBJ databases">
        <authorList>
            <person name="Li W.-J."/>
            <person name="Deng Q.-Q."/>
        </authorList>
    </citation>
    <scope>NUCLEOTIDE SEQUENCE [LARGE SCALE GENOMIC DNA]</scope>
    <source>
        <strain evidence="2 3">SYSU M60028</strain>
    </source>
</reference>
<evidence type="ECO:0000313" key="2">
    <source>
        <dbReference type="EMBL" id="MCP8939276.1"/>
    </source>
</evidence>
<accession>A0ABT1LEC4</accession>
<evidence type="ECO:0000313" key="3">
    <source>
        <dbReference type="Proteomes" id="UP001205890"/>
    </source>
</evidence>
<protein>
    <submittedName>
        <fullName evidence="2">HlyU family transcriptional regulator</fullName>
    </submittedName>
</protein>
<comment type="caution">
    <text evidence="2">The sequence shown here is derived from an EMBL/GenBank/DDBJ whole genome shotgun (WGS) entry which is preliminary data.</text>
</comment>